<dbReference type="AlphaFoldDB" id="A0A6G1IC84"/>
<sequence length="140" mass="16041">MHEGGRKHPHTVEKKADTFPLYQLFDDAKYRGKQLAYTYDFGDNWEHVMTVEGRADSTKTFSCLLGTGQPVAEDVGSTRGWEKLKEAYRAATPSAEQREKRSWFERDASNADPRGLAGGRVDEWDRDAVNRKLSKMNRRT</sequence>
<evidence type="ECO:0000313" key="4">
    <source>
        <dbReference type="Proteomes" id="UP000799640"/>
    </source>
</evidence>
<dbReference type="EMBL" id="ML996687">
    <property type="protein sequence ID" value="KAF2405647.1"/>
    <property type="molecule type" value="Genomic_DNA"/>
</dbReference>
<dbReference type="OrthoDB" id="245563at2759"/>
<accession>A0A6G1IC84</accession>
<dbReference type="InterPro" id="IPR012912">
    <property type="entry name" value="Plasmid_pRiA4b_Orf3-like"/>
</dbReference>
<feature type="domain" description="Plasmid pRiA4b Orf3-like" evidence="2">
    <location>
        <begin position="26"/>
        <end position="107"/>
    </location>
</feature>
<dbReference type="Pfam" id="PF07929">
    <property type="entry name" value="PRiA4_ORF3"/>
    <property type="match status" value="1"/>
</dbReference>
<protein>
    <recommendedName>
        <fullName evidence="2">Plasmid pRiA4b Orf3-like domain-containing protein</fullName>
    </recommendedName>
</protein>
<evidence type="ECO:0000313" key="3">
    <source>
        <dbReference type="EMBL" id="KAF2405647.1"/>
    </source>
</evidence>
<dbReference type="Gene3D" id="3.10.290.30">
    <property type="entry name" value="MM3350-like"/>
    <property type="match status" value="1"/>
</dbReference>
<keyword evidence="4" id="KW-1185">Reference proteome</keyword>
<dbReference type="Proteomes" id="UP000799640">
    <property type="component" value="Unassembled WGS sequence"/>
</dbReference>
<feature type="region of interest" description="Disordered" evidence="1">
    <location>
        <begin position="89"/>
        <end position="122"/>
    </location>
</feature>
<proteinExistence type="predicted"/>
<evidence type="ECO:0000259" key="2">
    <source>
        <dbReference type="Pfam" id="PF07929"/>
    </source>
</evidence>
<name>A0A6G1IC84_9PEZI</name>
<dbReference type="SUPFAM" id="SSF159941">
    <property type="entry name" value="MM3350-like"/>
    <property type="match status" value="1"/>
</dbReference>
<dbReference type="InterPro" id="IPR024047">
    <property type="entry name" value="MM3350-like_sf"/>
</dbReference>
<feature type="compositionally biased region" description="Basic and acidic residues" evidence="1">
    <location>
        <begin position="96"/>
        <end position="109"/>
    </location>
</feature>
<reference evidence="3" key="1">
    <citation type="journal article" date="2020" name="Stud. Mycol.">
        <title>101 Dothideomycetes genomes: a test case for predicting lifestyles and emergence of pathogens.</title>
        <authorList>
            <person name="Haridas S."/>
            <person name="Albert R."/>
            <person name="Binder M."/>
            <person name="Bloem J."/>
            <person name="Labutti K."/>
            <person name="Salamov A."/>
            <person name="Andreopoulos B."/>
            <person name="Baker S."/>
            <person name="Barry K."/>
            <person name="Bills G."/>
            <person name="Bluhm B."/>
            <person name="Cannon C."/>
            <person name="Castanera R."/>
            <person name="Culley D."/>
            <person name="Daum C."/>
            <person name="Ezra D."/>
            <person name="Gonzalez J."/>
            <person name="Henrissat B."/>
            <person name="Kuo A."/>
            <person name="Liang C."/>
            <person name="Lipzen A."/>
            <person name="Lutzoni F."/>
            <person name="Magnuson J."/>
            <person name="Mondo S."/>
            <person name="Nolan M."/>
            <person name="Ohm R."/>
            <person name="Pangilinan J."/>
            <person name="Park H.-J."/>
            <person name="Ramirez L."/>
            <person name="Alfaro M."/>
            <person name="Sun H."/>
            <person name="Tritt A."/>
            <person name="Yoshinaga Y."/>
            <person name="Zwiers L.-H."/>
            <person name="Turgeon B."/>
            <person name="Goodwin S."/>
            <person name="Spatafora J."/>
            <person name="Crous P."/>
            <person name="Grigoriev I."/>
        </authorList>
    </citation>
    <scope>NUCLEOTIDE SEQUENCE</scope>
    <source>
        <strain evidence="3">CBS 262.69</strain>
    </source>
</reference>
<organism evidence="3 4">
    <name type="scientific">Trichodelitschia bisporula</name>
    <dbReference type="NCBI Taxonomy" id="703511"/>
    <lineage>
        <taxon>Eukaryota</taxon>
        <taxon>Fungi</taxon>
        <taxon>Dikarya</taxon>
        <taxon>Ascomycota</taxon>
        <taxon>Pezizomycotina</taxon>
        <taxon>Dothideomycetes</taxon>
        <taxon>Dothideomycetes incertae sedis</taxon>
        <taxon>Phaeotrichales</taxon>
        <taxon>Phaeotrichaceae</taxon>
        <taxon>Trichodelitschia</taxon>
    </lineage>
</organism>
<gene>
    <name evidence="3" type="ORF">EJ06DRAFT_468213</name>
</gene>
<evidence type="ECO:0000256" key="1">
    <source>
        <dbReference type="SAM" id="MobiDB-lite"/>
    </source>
</evidence>